<dbReference type="Gene3D" id="3.30.70.20">
    <property type="match status" value="1"/>
</dbReference>
<proteinExistence type="predicted"/>
<dbReference type="PANTHER" id="PTHR31332:SF0">
    <property type="entry name" value="7-HYDROXYMETHYL CHLOROPHYLL A REDUCTASE, CHLOROPLASTIC"/>
    <property type="match status" value="1"/>
</dbReference>
<dbReference type="InterPro" id="IPR017896">
    <property type="entry name" value="4Fe4S_Fe-S-bd"/>
</dbReference>
<dbReference type="InterPro" id="IPR007516">
    <property type="entry name" value="Co_F420_Hydgase/DH_bsu_N"/>
</dbReference>
<feature type="domain" description="4Fe-4S ferredoxin-type" evidence="1">
    <location>
        <begin position="54"/>
        <end position="84"/>
    </location>
</feature>
<sequence length="342" mass="38366">MMAREWQFDLPEKKHKNKYFGNLKVEVIDSGLCCHCAACASICPVDGITAGDAPIDFPDWIKECVDCGACIKVCPRWDYTPKNGLGDYIEVTAARSRRFVGQDGAMVTEFTASALEMGLIERAIFVARDSNWRTKIVTIKTPEQLYDRKITGTKYCYADVLPALKDAVLKSDAVGFVGTPCMVSAVRKMQQAFKKFERVKLAIGLFCTENFYHHDLYNFLLEKANADLRNAVKTDIKKGKFIVEMRDGSKVRIPVKDFEEIIPSGCKVCQDFAAVDSDVSVGSVGSANGFSTVMVRTDIAKSILDYIREKDYAVFDQPNLEAVQKLCEHKIKIHPWPPKKEE</sequence>
<organism evidence="2">
    <name type="scientific">Archaeoglobus fulgidus</name>
    <dbReference type="NCBI Taxonomy" id="2234"/>
    <lineage>
        <taxon>Archaea</taxon>
        <taxon>Methanobacteriati</taxon>
        <taxon>Methanobacteriota</taxon>
        <taxon>Archaeoglobi</taxon>
        <taxon>Archaeoglobales</taxon>
        <taxon>Archaeoglobaceae</taxon>
        <taxon>Archaeoglobus</taxon>
    </lineage>
</organism>
<dbReference type="SUPFAM" id="SSF54862">
    <property type="entry name" value="4Fe-4S ferredoxins"/>
    <property type="match status" value="1"/>
</dbReference>
<comment type="caution">
    <text evidence="2">The sequence shown here is derived from an EMBL/GenBank/DDBJ whole genome shotgun (WGS) entry which is preliminary data.</text>
</comment>
<feature type="domain" description="4Fe-4S ferredoxin-type" evidence="1">
    <location>
        <begin position="24"/>
        <end position="53"/>
    </location>
</feature>
<accession>A0A7C3MB64</accession>
<dbReference type="EMBL" id="DTLB01000037">
    <property type="protein sequence ID" value="HFW32511.1"/>
    <property type="molecule type" value="Genomic_DNA"/>
</dbReference>
<evidence type="ECO:0000259" key="1">
    <source>
        <dbReference type="PROSITE" id="PS51379"/>
    </source>
</evidence>
<dbReference type="InterPro" id="IPR045220">
    <property type="entry name" value="FRHB/FDHB/HCAR-like"/>
</dbReference>
<dbReference type="InterPro" id="IPR007525">
    <property type="entry name" value="FrhB_FdhB_C"/>
</dbReference>
<dbReference type="GO" id="GO:0052592">
    <property type="term" value="F:oxidoreductase activity, acting on CH or CH2 groups, with an iron-sulfur protein as acceptor"/>
    <property type="evidence" value="ECO:0007669"/>
    <property type="project" value="TreeGrafter"/>
</dbReference>
<dbReference type="PROSITE" id="PS00198">
    <property type="entry name" value="4FE4S_FER_1"/>
    <property type="match status" value="1"/>
</dbReference>
<dbReference type="InterPro" id="IPR017900">
    <property type="entry name" value="4Fe4S_Fe_S_CS"/>
</dbReference>
<evidence type="ECO:0000313" key="2">
    <source>
        <dbReference type="EMBL" id="HFW32511.1"/>
    </source>
</evidence>
<dbReference type="PROSITE" id="PS51379">
    <property type="entry name" value="4FE4S_FER_2"/>
    <property type="match status" value="2"/>
</dbReference>
<dbReference type="Gene3D" id="3.10.450.750">
    <property type="match status" value="1"/>
</dbReference>
<protein>
    <submittedName>
        <fullName evidence="2">F420H(2):quinone oxidoreductase</fullName>
    </submittedName>
</protein>
<name>A0A7C3MB64_ARCFL</name>
<dbReference type="AlphaFoldDB" id="A0A7C3MB64"/>
<reference evidence="2" key="1">
    <citation type="journal article" date="2020" name="mSystems">
        <title>Genome- and Community-Level Interaction Insights into Carbon Utilization and Element Cycling Functions of Hydrothermarchaeota in Hydrothermal Sediment.</title>
        <authorList>
            <person name="Zhou Z."/>
            <person name="Liu Y."/>
            <person name="Xu W."/>
            <person name="Pan J."/>
            <person name="Luo Z.H."/>
            <person name="Li M."/>
        </authorList>
    </citation>
    <scope>NUCLEOTIDE SEQUENCE [LARGE SCALE GENOMIC DNA]</scope>
    <source>
        <strain evidence="2">SpSt-87</strain>
    </source>
</reference>
<dbReference type="Pfam" id="PF04422">
    <property type="entry name" value="FrhB_FdhB_N"/>
    <property type="match status" value="1"/>
</dbReference>
<gene>
    <name evidence="2" type="ORF">ENW66_06115</name>
</gene>
<dbReference type="Pfam" id="PF04432">
    <property type="entry name" value="FrhB_FdhB_C"/>
    <property type="match status" value="1"/>
</dbReference>
<dbReference type="PANTHER" id="PTHR31332">
    <property type="entry name" value="7-HYDROXYMETHYL CHLOROPHYLL A REDUCTASE, CHLOROPLASTIC"/>
    <property type="match status" value="1"/>
</dbReference>